<organism evidence="1 2">
    <name type="scientific">Psychromarinibacter halotolerans</name>
    <dbReference type="NCBI Taxonomy" id="1775175"/>
    <lineage>
        <taxon>Bacteria</taxon>
        <taxon>Pseudomonadati</taxon>
        <taxon>Pseudomonadota</taxon>
        <taxon>Alphaproteobacteria</taxon>
        <taxon>Rhodobacterales</taxon>
        <taxon>Paracoccaceae</taxon>
        <taxon>Psychromarinibacter</taxon>
    </lineage>
</organism>
<dbReference type="InterPro" id="IPR010664">
    <property type="entry name" value="LipoPS_assembly_LptC-rel"/>
</dbReference>
<dbReference type="RefSeq" id="WP_275631962.1">
    <property type="nucleotide sequence ID" value="NZ_JARGYD010000002.1"/>
</dbReference>
<dbReference type="Proteomes" id="UP001595632">
    <property type="component" value="Unassembled WGS sequence"/>
</dbReference>
<reference evidence="2" key="1">
    <citation type="journal article" date="2019" name="Int. J. Syst. Evol. Microbiol.">
        <title>The Global Catalogue of Microorganisms (GCM) 10K type strain sequencing project: providing services to taxonomists for standard genome sequencing and annotation.</title>
        <authorList>
            <consortium name="The Broad Institute Genomics Platform"/>
            <consortium name="The Broad Institute Genome Sequencing Center for Infectious Disease"/>
            <person name="Wu L."/>
            <person name="Ma J."/>
        </authorList>
    </citation>
    <scope>NUCLEOTIDE SEQUENCE [LARGE SCALE GENOMIC DNA]</scope>
    <source>
        <strain evidence="2">KCTC 52366</strain>
    </source>
</reference>
<sequence>MRAYDNAYSRIVSWLKVLLPLLALAILSTLFLVARTIDPAQDIPFSDIDIDELMNEPRIGGPTFSGMTEGGAAFSLSADRAVPDPQNTGRLSGSDVRAAIDLPEGIRVDVVSDTAEIDNDARTAGMTGDVKIESSNGLTLESGDLTIDFDALRLWTDSAVTLTAPDMTLDAGHAELVSEGDGSGPYVLVFKGGVKLLYDPKQ</sequence>
<dbReference type="EMBL" id="JBHRTB010000010">
    <property type="protein sequence ID" value="MFC3141787.1"/>
    <property type="molecule type" value="Genomic_DNA"/>
</dbReference>
<gene>
    <name evidence="1" type="primary">lptC</name>
    <name evidence="1" type="ORF">ACFOGP_03655</name>
</gene>
<keyword evidence="2" id="KW-1185">Reference proteome</keyword>
<name>A0ABV7GPW0_9RHOB</name>
<evidence type="ECO:0000313" key="2">
    <source>
        <dbReference type="Proteomes" id="UP001595632"/>
    </source>
</evidence>
<protein>
    <submittedName>
        <fullName evidence="1">LPS export ABC transporter periplasmic protein LptC</fullName>
    </submittedName>
</protein>
<comment type="caution">
    <text evidence="1">The sequence shown here is derived from an EMBL/GenBank/DDBJ whole genome shotgun (WGS) entry which is preliminary data.</text>
</comment>
<accession>A0ABV7GPW0</accession>
<dbReference type="Gene3D" id="2.60.450.10">
    <property type="entry name" value="Lipopolysaccharide (LPS) transport protein A like domain"/>
    <property type="match status" value="1"/>
</dbReference>
<dbReference type="Pfam" id="PF06835">
    <property type="entry name" value="LptC"/>
    <property type="match status" value="1"/>
</dbReference>
<proteinExistence type="predicted"/>
<evidence type="ECO:0000313" key="1">
    <source>
        <dbReference type="EMBL" id="MFC3141787.1"/>
    </source>
</evidence>